<evidence type="ECO:0000256" key="4">
    <source>
        <dbReference type="ARBA" id="ARBA00007739"/>
    </source>
</evidence>
<comment type="pathway">
    <text evidence="2">Cell wall biogenesis; peptidoglycan biosynthesis.</text>
</comment>
<dbReference type="PANTHER" id="PTHR32282:SF11">
    <property type="entry name" value="PENICILLIN-BINDING PROTEIN 1B"/>
    <property type="match status" value="1"/>
</dbReference>
<dbReference type="Gene3D" id="1.10.3810.10">
    <property type="entry name" value="Biosynthetic peptidoglycan transglycosylase-like"/>
    <property type="match status" value="1"/>
</dbReference>
<evidence type="ECO:0000256" key="9">
    <source>
        <dbReference type="ARBA" id="ARBA00022679"/>
    </source>
</evidence>
<keyword evidence="13" id="KW-0573">Peptidoglycan synthesis</keyword>
<dbReference type="SUPFAM" id="SSF56601">
    <property type="entry name" value="beta-lactamase/transpeptidase-like"/>
    <property type="match status" value="1"/>
</dbReference>
<keyword evidence="16" id="KW-0511">Multifunctional enzyme</keyword>
<keyword evidence="15 21" id="KW-0472">Membrane</keyword>
<dbReference type="InterPro" id="IPR023346">
    <property type="entry name" value="Lysozyme-like_dom_sf"/>
</dbReference>
<evidence type="ECO:0000256" key="13">
    <source>
        <dbReference type="ARBA" id="ARBA00022984"/>
    </source>
</evidence>
<keyword evidence="17" id="KW-0961">Cell wall biogenesis/degradation</keyword>
<dbReference type="PANTHER" id="PTHR32282">
    <property type="entry name" value="BINDING PROTEIN TRANSPEPTIDASE, PUTATIVE-RELATED"/>
    <property type="match status" value="1"/>
</dbReference>
<dbReference type="InterPro" id="IPR036950">
    <property type="entry name" value="PBP_transglycosylase"/>
</dbReference>
<dbReference type="GO" id="GO:0071555">
    <property type="term" value="P:cell wall organization"/>
    <property type="evidence" value="ECO:0007669"/>
    <property type="project" value="UniProtKB-KW"/>
</dbReference>
<evidence type="ECO:0000259" key="22">
    <source>
        <dbReference type="Pfam" id="PF00905"/>
    </source>
</evidence>
<evidence type="ECO:0000256" key="1">
    <source>
        <dbReference type="ARBA" id="ARBA00004236"/>
    </source>
</evidence>
<evidence type="ECO:0000256" key="5">
    <source>
        <dbReference type="ARBA" id="ARBA00022475"/>
    </source>
</evidence>
<evidence type="ECO:0000256" key="20">
    <source>
        <dbReference type="ARBA" id="ARBA00060592"/>
    </source>
</evidence>
<evidence type="ECO:0000259" key="23">
    <source>
        <dbReference type="Pfam" id="PF00912"/>
    </source>
</evidence>
<dbReference type="GO" id="GO:0008955">
    <property type="term" value="F:peptidoglycan glycosyltransferase activity"/>
    <property type="evidence" value="ECO:0007669"/>
    <property type="project" value="UniProtKB-EC"/>
</dbReference>
<dbReference type="GO" id="GO:0008658">
    <property type="term" value="F:penicillin binding"/>
    <property type="evidence" value="ECO:0007669"/>
    <property type="project" value="InterPro"/>
</dbReference>
<evidence type="ECO:0000256" key="17">
    <source>
        <dbReference type="ARBA" id="ARBA00023316"/>
    </source>
</evidence>
<evidence type="ECO:0000256" key="2">
    <source>
        <dbReference type="ARBA" id="ARBA00004752"/>
    </source>
</evidence>
<evidence type="ECO:0000313" key="25">
    <source>
        <dbReference type="Proteomes" id="UP000192907"/>
    </source>
</evidence>
<dbReference type="GO" id="GO:0009252">
    <property type="term" value="P:peptidoglycan biosynthetic process"/>
    <property type="evidence" value="ECO:0007669"/>
    <property type="project" value="UniProtKB-UniPathway"/>
</dbReference>
<dbReference type="Proteomes" id="UP000192907">
    <property type="component" value="Unassembled WGS sequence"/>
</dbReference>
<evidence type="ECO:0000256" key="16">
    <source>
        <dbReference type="ARBA" id="ARBA00023268"/>
    </source>
</evidence>
<comment type="subcellular location">
    <subcellularLocation>
        <location evidence="1">Cell membrane</location>
    </subcellularLocation>
</comment>
<feature type="transmembrane region" description="Helical" evidence="21">
    <location>
        <begin position="25"/>
        <end position="51"/>
    </location>
</feature>
<keyword evidence="8" id="KW-0328">Glycosyltransferase</keyword>
<dbReference type="SUPFAM" id="SSF53955">
    <property type="entry name" value="Lysozyme-like"/>
    <property type="match status" value="1"/>
</dbReference>
<keyword evidence="25" id="KW-1185">Reference proteome</keyword>
<dbReference type="Pfam" id="PF00905">
    <property type="entry name" value="Transpeptidase"/>
    <property type="match status" value="1"/>
</dbReference>
<dbReference type="InterPro" id="IPR001264">
    <property type="entry name" value="Glyco_trans_51"/>
</dbReference>
<protein>
    <submittedName>
        <fullName evidence="24">Penicillin-binding protein 1A</fullName>
    </submittedName>
</protein>
<evidence type="ECO:0000256" key="15">
    <source>
        <dbReference type="ARBA" id="ARBA00023136"/>
    </source>
</evidence>
<dbReference type="OrthoDB" id="5287259at2"/>
<keyword evidence="14 21" id="KW-1133">Transmembrane helix</keyword>
<evidence type="ECO:0000256" key="11">
    <source>
        <dbReference type="ARBA" id="ARBA00022801"/>
    </source>
</evidence>
<evidence type="ECO:0000313" key="24">
    <source>
        <dbReference type="EMBL" id="SMF21176.1"/>
    </source>
</evidence>
<keyword evidence="5" id="KW-1003">Cell membrane</keyword>
<dbReference type="GO" id="GO:0009002">
    <property type="term" value="F:serine-type D-Ala-D-Ala carboxypeptidase activity"/>
    <property type="evidence" value="ECO:0007669"/>
    <property type="project" value="UniProtKB-EC"/>
</dbReference>
<keyword evidence="12" id="KW-0133">Cell shape</keyword>
<dbReference type="InterPro" id="IPR050396">
    <property type="entry name" value="Glycosyltr_51/Transpeptidase"/>
</dbReference>
<keyword evidence="11" id="KW-0378">Hydrolase</keyword>
<dbReference type="InterPro" id="IPR012338">
    <property type="entry name" value="Beta-lactam/transpept-like"/>
</dbReference>
<dbReference type="Gene3D" id="3.40.710.10">
    <property type="entry name" value="DD-peptidase/beta-lactamase superfamily"/>
    <property type="match status" value="1"/>
</dbReference>
<dbReference type="NCBIfam" id="TIGR02074">
    <property type="entry name" value="PBP_1a_fam"/>
    <property type="match status" value="1"/>
</dbReference>
<name>A0A1Y6BTX8_9BACT</name>
<evidence type="ECO:0000256" key="8">
    <source>
        <dbReference type="ARBA" id="ARBA00022676"/>
    </source>
</evidence>
<dbReference type="STRING" id="1513793.SAMN06296036_10786"/>
<dbReference type="UniPathway" id="UPA00219"/>
<dbReference type="AlphaFoldDB" id="A0A1Y6BTX8"/>
<evidence type="ECO:0000256" key="14">
    <source>
        <dbReference type="ARBA" id="ARBA00022989"/>
    </source>
</evidence>
<comment type="similarity">
    <text evidence="3">In the C-terminal section; belongs to the transpeptidase family.</text>
</comment>
<dbReference type="RefSeq" id="WP_132318506.1">
    <property type="nucleotide sequence ID" value="NZ_FWZT01000007.1"/>
</dbReference>
<dbReference type="GO" id="GO:0006508">
    <property type="term" value="P:proteolysis"/>
    <property type="evidence" value="ECO:0007669"/>
    <property type="project" value="UniProtKB-KW"/>
</dbReference>
<dbReference type="GO" id="GO:0008360">
    <property type="term" value="P:regulation of cell shape"/>
    <property type="evidence" value="ECO:0007669"/>
    <property type="project" value="UniProtKB-KW"/>
</dbReference>
<evidence type="ECO:0000256" key="19">
    <source>
        <dbReference type="ARBA" id="ARBA00049902"/>
    </source>
</evidence>
<organism evidence="24 25">
    <name type="scientific">Pseudobacteriovorax antillogorgiicola</name>
    <dbReference type="NCBI Taxonomy" id="1513793"/>
    <lineage>
        <taxon>Bacteria</taxon>
        <taxon>Pseudomonadati</taxon>
        <taxon>Bdellovibrionota</taxon>
        <taxon>Oligoflexia</taxon>
        <taxon>Oligoflexales</taxon>
        <taxon>Pseudobacteriovoracaceae</taxon>
        <taxon>Pseudobacteriovorax</taxon>
    </lineage>
</organism>
<dbReference type="GO" id="GO:0030288">
    <property type="term" value="C:outer membrane-bounded periplasmic space"/>
    <property type="evidence" value="ECO:0007669"/>
    <property type="project" value="TreeGrafter"/>
</dbReference>
<comment type="catalytic activity">
    <reaction evidence="19">
        <text>[GlcNAc-(1-&gt;4)-Mur2Ac(oyl-L-Ala-gamma-D-Glu-L-Lys-D-Ala-D-Ala)](n)-di-trans,octa-cis-undecaprenyl diphosphate + beta-D-GlcNAc-(1-&gt;4)-Mur2Ac(oyl-L-Ala-gamma-D-Glu-L-Lys-D-Ala-D-Ala)-di-trans,octa-cis-undecaprenyl diphosphate = [GlcNAc-(1-&gt;4)-Mur2Ac(oyl-L-Ala-gamma-D-Glu-L-Lys-D-Ala-D-Ala)](n+1)-di-trans,octa-cis-undecaprenyl diphosphate + di-trans,octa-cis-undecaprenyl diphosphate + H(+)</text>
        <dbReference type="Rhea" id="RHEA:23708"/>
        <dbReference type="Rhea" id="RHEA-COMP:9602"/>
        <dbReference type="Rhea" id="RHEA-COMP:9603"/>
        <dbReference type="ChEBI" id="CHEBI:15378"/>
        <dbReference type="ChEBI" id="CHEBI:58405"/>
        <dbReference type="ChEBI" id="CHEBI:60033"/>
        <dbReference type="ChEBI" id="CHEBI:78435"/>
        <dbReference type="EC" id="2.4.99.28"/>
    </reaction>
</comment>
<feature type="domain" description="Penicillin-binding protein transpeptidase" evidence="22">
    <location>
        <begin position="360"/>
        <end position="594"/>
    </location>
</feature>
<keyword evidence="9" id="KW-0808">Transferase</keyword>
<comment type="catalytic activity">
    <reaction evidence="18">
        <text>Preferential cleavage: (Ac)2-L-Lys-D-Ala-|-D-Ala. Also transpeptidation of peptidyl-alanyl moieties that are N-acyl substituents of D-alanine.</text>
        <dbReference type="EC" id="3.4.16.4"/>
    </reaction>
</comment>
<dbReference type="FunFam" id="1.10.3810.10:FF:000003">
    <property type="entry name" value="Penicillin-binding protein 1a"/>
    <property type="match status" value="1"/>
</dbReference>
<dbReference type="EMBL" id="FWZT01000007">
    <property type="protein sequence ID" value="SMF21176.1"/>
    <property type="molecule type" value="Genomic_DNA"/>
</dbReference>
<evidence type="ECO:0000256" key="10">
    <source>
        <dbReference type="ARBA" id="ARBA00022692"/>
    </source>
</evidence>
<sequence length="697" mass="78696">MSKKLQDLSDTKIERMVRNHSWRPGWFAFKISVLLTFGFLSVACAGIGIWLSNLGVFDLSEKDLTAITEYKPMDNSVVFDKDDRKIGEFFSAYYVYTKLEDIPEPLIEAVLAIEDRNFYKHQGIDVKAMFRAMVSIIRTKSISQGASTITQQLVRNFLLTREKTFARKIKEIALSMLLEQKLSKDRILEIYLNALFLGHGSYGVGAAAKRYFGRPLQELEAHELALIAGLFQSPSAYNPHRSPKKAKARQRKVIIAMARSGYLTVPQAKELLKRKLSYTSYNPINTQVAPYFIDYVREETARLLGQNVKNKGLRIHTTLDRDLQKKARDTITGSKRFLEESRAYLLGDLDQKPPSIEAALLVTDPKTGHILAMVGGRDYRKTQFNRTVHAKRSPGSSIKPVVYSLALEEGFKWSDMLYVSPIAVKDYRPKNYSTQSFLTETTLLRAFYKSINTPTVEIAQKIGLDKILDHGKRMGIKTPLKKEIGTILGGSEVTMLDMSQVYGTIANQGQRVETIAITKITDRNGKVLYESPPPATRLDRALSVPVSYLMVEGLRSVFKYGTAYNFRRHAAYAVGKTGTSDQSKDNWFCGFTPELVAIVWAGVEKHQGFEHTISATTLALPIWSSFIQKVMVDRDEEQLPSFIVPEGVIEAKVHPKFGYRDESGITMHFLEGQEPEAQNSNLKVISRSGSYRSLFDR</sequence>
<keyword evidence="6" id="KW-0121">Carboxypeptidase</keyword>
<dbReference type="Pfam" id="PF00912">
    <property type="entry name" value="Transgly"/>
    <property type="match status" value="1"/>
</dbReference>
<keyword evidence="7" id="KW-0645">Protease</keyword>
<gene>
    <name evidence="24" type="ORF">SAMN06296036_10786</name>
</gene>
<evidence type="ECO:0000256" key="3">
    <source>
        <dbReference type="ARBA" id="ARBA00007090"/>
    </source>
</evidence>
<evidence type="ECO:0000256" key="12">
    <source>
        <dbReference type="ARBA" id="ARBA00022960"/>
    </source>
</evidence>
<reference evidence="25" key="1">
    <citation type="submission" date="2017-04" db="EMBL/GenBank/DDBJ databases">
        <authorList>
            <person name="Varghese N."/>
            <person name="Submissions S."/>
        </authorList>
    </citation>
    <scope>NUCLEOTIDE SEQUENCE [LARGE SCALE GENOMIC DNA]</scope>
    <source>
        <strain evidence="25">RKEM611</strain>
    </source>
</reference>
<dbReference type="InterPro" id="IPR001460">
    <property type="entry name" value="PCN-bd_Tpept"/>
</dbReference>
<comment type="similarity">
    <text evidence="4">In the N-terminal section; belongs to the glycosyltransferase 51 family.</text>
</comment>
<comment type="pathway">
    <text evidence="20">Glycan biosynthesis.</text>
</comment>
<accession>A0A1Y6BTX8</accession>
<feature type="domain" description="Glycosyl transferase family 51" evidence="23">
    <location>
        <begin position="92"/>
        <end position="257"/>
    </location>
</feature>
<dbReference type="GO" id="GO:0005886">
    <property type="term" value="C:plasma membrane"/>
    <property type="evidence" value="ECO:0007669"/>
    <property type="project" value="UniProtKB-SubCell"/>
</dbReference>
<evidence type="ECO:0000256" key="18">
    <source>
        <dbReference type="ARBA" id="ARBA00034000"/>
    </source>
</evidence>
<evidence type="ECO:0000256" key="6">
    <source>
        <dbReference type="ARBA" id="ARBA00022645"/>
    </source>
</evidence>
<keyword evidence="10 21" id="KW-0812">Transmembrane</keyword>
<proteinExistence type="inferred from homology"/>
<evidence type="ECO:0000256" key="21">
    <source>
        <dbReference type="SAM" id="Phobius"/>
    </source>
</evidence>
<evidence type="ECO:0000256" key="7">
    <source>
        <dbReference type="ARBA" id="ARBA00022670"/>
    </source>
</evidence>